<proteinExistence type="predicted"/>
<dbReference type="Proteomes" id="UP000235672">
    <property type="component" value="Unassembled WGS sequence"/>
</dbReference>
<dbReference type="EMBL" id="KZ613499">
    <property type="protein sequence ID" value="PMD17617.1"/>
    <property type="molecule type" value="Genomic_DNA"/>
</dbReference>
<dbReference type="AlphaFoldDB" id="A0A2J6PUA7"/>
<protein>
    <submittedName>
        <fullName evidence="1">Uncharacterized protein</fullName>
    </submittedName>
</protein>
<accession>A0A2J6PUA7</accession>
<organism evidence="1 2">
    <name type="scientific">Hyaloscypha hepaticicola</name>
    <dbReference type="NCBI Taxonomy" id="2082293"/>
    <lineage>
        <taxon>Eukaryota</taxon>
        <taxon>Fungi</taxon>
        <taxon>Dikarya</taxon>
        <taxon>Ascomycota</taxon>
        <taxon>Pezizomycotina</taxon>
        <taxon>Leotiomycetes</taxon>
        <taxon>Helotiales</taxon>
        <taxon>Hyaloscyphaceae</taxon>
        <taxon>Hyaloscypha</taxon>
    </lineage>
</organism>
<evidence type="ECO:0000313" key="1">
    <source>
        <dbReference type="EMBL" id="PMD17617.1"/>
    </source>
</evidence>
<gene>
    <name evidence="1" type="ORF">NA56DRAFT_631887</name>
</gene>
<reference evidence="1 2" key="1">
    <citation type="submission" date="2016-05" db="EMBL/GenBank/DDBJ databases">
        <title>A degradative enzymes factory behind the ericoid mycorrhizal symbiosis.</title>
        <authorList>
            <consortium name="DOE Joint Genome Institute"/>
            <person name="Martino E."/>
            <person name="Morin E."/>
            <person name="Grelet G."/>
            <person name="Kuo A."/>
            <person name="Kohler A."/>
            <person name="Daghino S."/>
            <person name="Barry K."/>
            <person name="Choi C."/>
            <person name="Cichocki N."/>
            <person name="Clum A."/>
            <person name="Copeland A."/>
            <person name="Hainaut M."/>
            <person name="Haridas S."/>
            <person name="Labutti K."/>
            <person name="Lindquist E."/>
            <person name="Lipzen A."/>
            <person name="Khouja H.-R."/>
            <person name="Murat C."/>
            <person name="Ohm R."/>
            <person name="Olson A."/>
            <person name="Spatafora J."/>
            <person name="Veneault-Fourrey C."/>
            <person name="Henrissat B."/>
            <person name="Grigoriev I."/>
            <person name="Martin F."/>
            <person name="Perotto S."/>
        </authorList>
    </citation>
    <scope>NUCLEOTIDE SEQUENCE [LARGE SCALE GENOMIC DNA]</scope>
    <source>
        <strain evidence="1 2">UAMH 7357</strain>
    </source>
</reference>
<dbReference type="OrthoDB" id="3344950at2759"/>
<evidence type="ECO:0000313" key="2">
    <source>
        <dbReference type="Proteomes" id="UP000235672"/>
    </source>
</evidence>
<keyword evidence="2" id="KW-1185">Reference proteome</keyword>
<name>A0A2J6PUA7_9HELO</name>
<sequence>MATAETVKLGPSHPPKVDAIKAFNEIEVDLKKMLQHLRHDTNKHEPAYFSAVHNLSDKQLTNFSADDLKEVRLATSAYGMHLFGKVLLPDSDPSHSYPEKPGDCYFMFRAFIPGEAESAKLHCIHMEEIENEDETKTFRAIFFQNDALEWFDT</sequence>